<dbReference type="PROSITE" id="PS51257">
    <property type="entry name" value="PROKAR_LIPOPROTEIN"/>
    <property type="match status" value="1"/>
</dbReference>
<dbReference type="AlphaFoldDB" id="A0A1H5ZNG3"/>
<name>A0A1H5ZNG3_9FLAO</name>
<evidence type="ECO:0000313" key="2">
    <source>
        <dbReference type="Proteomes" id="UP000236738"/>
    </source>
</evidence>
<protein>
    <recommendedName>
        <fullName evidence="3">Lipocalin-like domain-containing protein</fullName>
    </recommendedName>
</protein>
<evidence type="ECO:0008006" key="3">
    <source>
        <dbReference type="Google" id="ProtNLM"/>
    </source>
</evidence>
<dbReference type="EMBL" id="FNUS01000005">
    <property type="protein sequence ID" value="SEG37544.1"/>
    <property type="molecule type" value="Genomic_DNA"/>
</dbReference>
<gene>
    <name evidence="1" type="ORF">SAMN05421847_2099</name>
</gene>
<evidence type="ECO:0000313" key="1">
    <source>
        <dbReference type="EMBL" id="SEG37544.1"/>
    </source>
</evidence>
<dbReference type="RefSeq" id="WP_146063304.1">
    <property type="nucleotide sequence ID" value="NZ_FNUS01000005.1"/>
</dbReference>
<reference evidence="2" key="1">
    <citation type="submission" date="2016-10" db="EMBL/GenBank/DDBJ databases">
        <authorList>
            <person name="Varghese N."/>
            <person name="Submissions S."/>
        </authorList>
    </citation>
    <scope>NUCLEOTIDE SEQUENCE [LARGE SCALE GENOMIC DNA]</scope>
    <source>
        <strain evidence="2">DSM 21580</strain>
    </source>
</reference>
<sequence>MKNLFIFFLLLIVTACSRSENIVEDTPDKPTPTETPGTIDNISGEWRLVKVETFNGHIDFSNENIIYNFQQNDVLKVNGAINPSLQNGEYNYEYKIDYLNASPTSTDPKIPIVKISNLIYAVVYYPTSGTLVLDRSYVDSGTYFLKRK</sequence>
<keyword evidence="2" id="KW-1185">Reference proteome</keyword>
<proteinExistence type="predicted"/>
<dbReference type="OrthoDB" id="713995at2"/>
<organism evidence="1 2">
    <name type="scientific">Halpernia humi</name>
    <dbReference type="NCBI Taxonomy" id="493375"/>
    <lineage>
        <taxon>Bacteria</taxon>
        <taxon>Pseudomonadati</taxon>
        <taxon>Bacteroidota</taxon>
        <taxon>Flavobacteriia</taxon>
        <taxon>Flavobacteriales</taxon>
        <taxon>Weeksellaceae</taxon>
        <taxon>Chryseobacterium group</taxon>
        <taxon>Halpernia</taxon>
    </lineage>
</organism>
<accession>A0A1H5ZNG3</accession>
<dbReference type="Proteomes" id="UP000236738">
    <property type="component" value="Unassembled WGS sequence"/>
</dbReference>